<dbReference type="Proteomes" id="UP000294963">
    <property type="component" value="Unassembled WGS sequence"/>
</dbReference>
<reference evidence="1 2" key="1">
    <citation type="submission" date="2019-03" db="EMBL/GenBank/DDBJ databases">
        <title>Genomic analyses of the natural microbiome of Caenorhabditis elegans.</title>
        <authorList>
            <person name="Samuel B."/>
        </authorList>
    </citation>
    <scope>NUCLEOTIDE SEQUENCE [LARGE SCALE GENOMIC DNA]</scope>
    <source>
        <strain evidence="1 2">JUb89</strain>
    </source>
</reference>
<proteinExistence type="predicted"/>
<organism evidence="1 2">
    <name type="scientific">Acinetobacter calcoaceticus</name>
    <dbReference type="NCBI Taxonomy" id="471"/>
    <lineage>
        <taxon>Bacteria</taxon>
        <taxon>Pseudomonadati</taxon>
        <taxon>Pseudomonadota</taxon>
        <taxon>Gammaproteobacteria</taxon>
        <taxon>Moraxellales</taxon>
        <taxon>Moraxellaceae</taxon>
        <taxon>Acinetobacter</taxon>
        <taxon>Acinetobacter calcoaceticus/baumannii complex</taxon>
    </lineage>
</organism>
<dbReference type="EMBL" id="SLVJ01000002">
    <property type="protein sequence ID" value="TCM69744.1"/>
    <property type="molecule type" value="Genomic_DNA"/>
</dbReference>
<comment type="caution">
    <text evidence="1">The sequence shown here is derived from an EMBL/GenBank/DDBJ whole genome shotgun (WGS) entry which is preliminary data.</text>
</comment>
<evidence type="ECO:0000313" key="1">
    <source>
        <dbReference type="EMBL" id="TCM69744.1"/>
    </source>
</evidence>
<accession>A0A4R1XYE8</accession>
<keyword evidence="2" id="KW-1185">Reference proteome</keyword>
<evidence type="ECO:0000313" key="2">
    <source>
        <dbReference type="Proteomes" id="UP000294963"/>
    </source>
</evidence>
<sequence length="88" mass="9749">MQRLNLFIHVRGFLHSMFATQRSLGLKQGMNKQHSSIKQSNKAQSLQLDPSIQLSLAKSSQTLTAQQSAGQTAPTLDAATANIYQWHI</sequence>
<dbReference type="AlphaFoldDB" id="A0A4R1XYE8"/>
<gene>
    <name evidence="1" type="ORF">EC844_1023</name>
</gene>
<name>A0A4R1XYE8_ACICA</name>
<protein>
    <submittedName>
        <fullName evidence="1">Uncharacterized protein</fullName>
    </submittedName>
</protein>